<dbReference type="Proteomes" id="UP000664132">
    <property type="component" value="Unassembled WGS sequence"/>
</dbReference>
<gene>
    <name evidence="1" type="ORF">IFR04_011338</name>
</gene>
<dbReference type="AlphaFoldDB" id="A0A8H7W2N4"/>
<keyword evidence="2" id="KW-1185">Reference proteome</keyword>
<dbReference type="SUPFAM" id="SSF52540">
    <property type="entry name" value="P-loop containing nucleoside triphosphate hydrolases"/>
    <property type="match status" value="1"/>
</dbReference>
<evidence type="ECO:0000313" key="2">
    <source>
        <dbReference type="Proteomes" id="UP000664132"/>
    </source>
</evidence>
<name>A0A8H7W2N4_9HELO</name>
<dbReference type="InterPro" id="IPR027417">
    <property type="entry name" value="P-loop_NTPase"/>
</dbReference>
<evidence type="ECO:0000313" key="1">
    <source>
        <dbReference type="EMBL" id="KAG4415526.1"/>
    </source>
</evidence>
<reference evidence="1" key="1">
    <citation type="submission" date="2021-02" db="EMBL/GenBank/DDBJ databases">
        <title>Genome sequence Cadophora malorum strain M34.</title>
        <authorList>
            <person name="Stefanovic E."/>
            <person name="Vu D."/>
            <person name="Scully C."/>
            <person name="Dijksterhuis J."/>
            <person name="Roader J."/>
            <person name="Houbraken J."/>
        </authorList>
    </citation>
    <scope>NUCLEOTIDE SEQUENCE</scope>
    <source>
        <strain evidence="1">M34</strain>
    </source>
</reference>
<sequence length="919" mass="104444">MALPIINRIWSESPYLMNGNEHVASNYYESVHESQIGIAIFDILHLDVRDSAGSVLSTEGRECINTTRLIVTGGTDDPSVKLSLSPSDEPHYHLDASAIEEDLVFKFGAFVSDKVDSAFQDRQVHDFHPKEPMKAAEQGLVFLGPTDFSNSLYDLRWENAEVEGERMTGLQAFWRLRILHDVTQGSIPLDICEKYPYWCDTVHKTEAVLSYVGPETQRRPRNAPHDLAYEVIGIVFPPAEFSSNAEAEFYLKGALLYEEHIVSEIRKRFLDGKQIYHYWTEPLPRRSDRPNTTDWLMFVTLDIGYASETAKLPEIGGQVVITWINSARDVYVTDDCLVIGANWEFIEADLTIKKRCKVALIVGQRYGDAAIYHYEREGYLPVFEFSRQSPNVAFIVGAIDKLLFETERRVEGPIHEIKSALMMGKHGARRVSRTPSVWNEHIVEAAMLKCSSSQKIVFRDLLGSSALSIVRGPPSSGKSLLAAILTIVYLKSMERVLIVTKSRSAAKKLFDEAVATAKQLGVLSSLLAGIATFLSSETPSVQLGTTLFTTLDELQDPSIHAFAPTVLIVDQAEQINDHWLFAMCGLFSSSLTRISLFGDEQGVIPKSRAGERNHFRWQFERSTSKRLMDGGYPVLLLSEQRHIDFDLARLPFLIGYRMHQQPSDSGKLKVRSAEDVRCLPERRTMLTWVAKFLGKSIESCKVSIFVNVKDGNCMTLRNSSTCLNHQNMAMVLRILSSLSDHGIAHEDIIILSYFEFAVPILRRFYHSRGFRCAVEHVASQQVKARDYLVSIIDSVQTYKSKRNYVYGPSYPERSFPMATTLMIAKSLRIIVGYGNEKEDKWVKRDYWGRVFVWHHRRGLVKDVEIEDGILEFEEELRPGMYYMDPVEKEISGTVMYARLREKSRDAKYLIDDVYETVLH</sequence>
<protein>
    <submittedName>
        <fullName evidence="1">Uncharacterized protein</fullName>
    </submittedName>
</protein>
<proteinExistence type="predicted"/>
<comment type="caution">
    <text evidence="1">The sequence shown here is derived from an EMBL/GenBank/DDBJ whole genome shotgun (WGS) entry which is preliminary data.</text>
</comment>
<dbReference type="Gene3D" id="3.40.50.300">
    <property type="entry name" value="P-loop containing nucleotide triphosphate hydrolases"/>
    <property type="match status" value="1"/>
</dbReference>
<organism evidence="1 2">
    <name type="scientific">Cadophora malorum</name>
    <dbReference type="NCBI Taxonomy" id="108018"/>
    <lineage>
        <taxon>Eukaryota</taxon>
        <taxon>Fungi</taxon>
        <taxon>Dikarya</taxon>
        <taxon>Ascomycota</taxon>
        <taxon>Pezizomycotina</taxon>
        <taxon>Leotiomycetes</taxon>
        <taxon>Helotiales</taxon>
        <taxon>Ploettnerulaceae</taxon>
        <taxon>Cadophora</taxon>
    </lineage>
</organism>
<dbReference type="EMBL" id="JAFJYH010000219">
    <property type="protein sequence ID" value="KAG4415526.1"/>
    <property type="molecule type" value="Genomic_DNA"/>
</dbReference>
<dbReference type="OrthoDB" id="3561129at2759"/>
<accession>A0A8H7W2N4</accession>